<organism>
    <name type="scientific">Serpula lacrymans var. lacrymans (strain S7.9)</name>
    <name type="common">Dry rot fungus</name>
    <dbReference type="NCBI Taxonomy" id="578457"/>
    <lineage>
        <taxon>Eukaryota</taxon>
        <taxon>Fungi</taxon>
        <taxon>Dikarya</taxon>
        <taxon>Basidiomycota</taxon>
        <taxon>Agaricomycotina</taxon>
        <taxon>Agaricomycetes</taxon>
        <taxon>Agaricomycetidae</taxon>
        <taxon>Boletales</taxon>
        <taxon>Coniophorineae</taxon>
        <taxon>Serpulaceae</taxon>
        <taxon>Serpula</taxon>
    </lineage>
</organism>
<reference evidence="1" key="1">
    <citation type="submission" date="2011-04" db="EMBL/GenBank/DDBJ databases">
        <title>Evolution of plant cell wall degrading machinery underlies the functional diversity of forest fungi.</title>
        <authorList>
            <consortium name="US DOE Joint Genome Institute (JGI-PGF)"/>
            <person name="Eastwood D.C."/>
            <person name="Floudas D."/>
            <person name="Binder M."/>
            <person name="Majcherczyk A."/>
            <person name="Schneider P."/>
            <person name="Aerts A."/>
            <person name="Asiegbu F.O."/>
            <person name="Baker S.E."/>
            <person name="Barry K."/>
            <person name="Bendiksby M."/>
            <person name="Blumentritt M."/>
            <person name="Coutinho P.M."/>
            <person name="Cullen D."/>
            <person name="Cullen D."/>
            <person name="Gathman A."/>
            <person name="Goodell B."/>
            <person name="Henrissat B."/>
            <person name="Ihrmark K."/>
            <person name="Kauserud H."/>
            <person name="Kohler A."/>
            <person name="LaButti K."/>
            <person name="Lapidus A."/>
            <person name="Lavin J.L."/>
            <person name="Lee Y.-H."/>
            <person name="Lindquist E."/>
            <person name="Lilly W."/>
            <person name="Lucas S."/>
            <person name="Morin E."/>
            <person name="Murat C."/>
            <person name="Oguiza J.A."/>
            <person name="Park J."/>
            <person name="Pisabarro A.G."/>
            <person name="Riley R."/>
            <person name="Rosling A."/>
            <person name="Salamov A."/>
            <person name="Schmidt O."/>
            <person name="Schmutz J."/>
            <person name="Skrede I."/>
            <person name="Stenlid J."/>
            <person name="Wiebenga A."/>
            <person name="Xie X."/>
            <person name="Kues U."/>
            <person name="Hibbett D.S."/>
            <person name="Hoffmeister D."/>
            <person name="Hogberg N."/>
            <person name="Martin F."/>
            <person name="Grigoriev I.V."/>
            <person name="Watkinson S.C."/>
        </authorList>
    </citation>
    <scope>NUCLEOTIDE SEQUENCE</scope>
    <source>
        <strain evidence="1">S7.9</strain>
    </source>
</reference>
<dbReference type="RefSeq" id="XP_007313566.1">
    <property type="nucleotide sequence ID" value="XM_007313504.1"/>
</dbReference>
<sequence>MSACRHSDWLSWDHVVTRASPPQKSDHIRSSYSRKSRQRRLGSYVDSRTLSCTAHIQPDCVACLVIKL</sequence>
<proteinExistence type="predicted"/>
<dbReference type="Proteomes" id="UP000008064">
    <property type="component" value="Unassembled WGS sequence"/>
</dbReference>
<dbReference type="KEGG" id="sla:SERLADRAFT_378014"/>
<gene>
    <name evidence="1" type="ORF">SERLADRAFT_378014</name>
</gene>
<dbReference type="AlphaFoldDB" id="F8NJ43"/>
<accession>F8NJ43</accession>
<dbReference type="EMBL" id="GL945429">
    <property type="protein sequence ID" value="EGO29324.1"/>
    <property type="molecule type" value="Genomic_DNA"/>
</dbReference>
<dbReference type="GeneID" id="18810742"/>
<protein>
    <submittedName>
        <fullName evidence="1">Uncharacterized protein</fullName>
    </submittedName>
</protein>
<dbReference type="HOGENOM" id="CLU_2801134_0_0_1"/>
<name>F8NJ43_SERL9</name>
<feature type="non-terminal residue" evidence="1">
    <location>
        <position position="68"/>
    </location>
</feature>
<evidence type="ECO:0000313" key="1">
    <source>
        <dbReference type="EMBL" id="EGO29324.1"/>
    </source>
</evidence>